<proteinExistence type="predicted"/>
<dbReference type="SUPFAM" id="SSF48371">
    <property type="entry name" value="ARM repeat"/>
    <property type="match status" value="1"/>
</dbReference>
<comment type="caution">
    <text evidence="3">The sequence shown here is derived from an EMBL/GenBank/DDBJ whole genome shotgun (WGS) entry which is preliminary data.</text>
</comment>
<dbReference type="GO" id="GO:0005737">
    <property type="term" value="C:cytoplasm"/>
    <property type="evidence" value="ECO:0007669"/>
    <property type="project" value="UniProtKB-SubCell"/>
</dbReference>
<comment type="subcellular location">
    <subcellularLocation>
        <location evidence="1">Cytoplasm</location>
    </subcellularLocation>
</comment>
<accession>A0A9Q1CTA3</accession>
<dbReference type="Proteomes" id="UP001152803">
    <property type="component" value="Unassembled WGS sequence"/>
</dbReference>
<dbReference type="PANTHER" id="PTHR45994:SF2">
    <property type="entry name" value="PROTEIN UNC-45 HOMOLOG B"/>
    <property type="match status" value="1"/>
</dbReference>
<gene>
    <name evidence="3" type="ORF">COCON_G00234210</name>
</gene>
<dbReference type="PANTHER" id="PTHR45994">
    <property type="entry name" value="FI21225P1"/>
    <property type="match status" value="1"/>
</dbReference>
<reference evidence="3" key="1">
    <citation type="journal article" date="2023" name="Science">
        <title>Genome structures resolve the early diversification of teleost fishes.</title>
        <authorList>
            <person name="Parey E."/>
            <person name="Louis A."/>
            <person name="Montfort J."/>
            <person name="Bouchez O."/>
            <person name="Roques C."/>
            <person name="Iampietro C."/>
            <person name="Lluch J."/>
            <person name="Castinel A."/>
            <person name="Donnadieu C."/>
            <person name="Desvignes T."/>
            <person name="Floi Bucao C."/>
            <person name="Jouanno E."/>
            <person name="Wen M."/>
            <person name="Mejri S."/>
            <person name="Dirks R."/>
            <person name="Jansen H."/>
            <person name="Henkel C."/>
            <person name="Chen W.J."/>
            <person name="Zahm M."/>
            <person name="Cabau C."/>
            <person name="Klopp C."/>
            <person name="Thompson A.W."/>
            <person name="Robinson-Rechavi M."/>
            <person name="Braasch I."/>
            <person name="Lecointre G."/>
            <person name="Bobe J."/>
            <person name="Postlethwait J.H."/>
            <person name="Berthelot C."/>
            <person name="Roest Crollius H."/>
            <person name="Guiguen Y."/>
        </authorList>
    </citation>
    <scope>NUCLEOTIDE SEQUENCE</scope>
    <source>
        <strain evidence="3">Concon-B</strain>
    </source>
</reference>
<dbReference type="EMBL" id="JAFJMO010000411">
    <property type="protein sequence ID" value="KAJ8247254.1"/>
    <property type="molecule type" value="Genomic_DNA"/>
</dbReference>
<keyword evidence="2" id="KW-0963">Cytoplasm</keyword>
<evidence type="ECO:0000313" key="4">
    <source>
        <dbReference type="Proteomes" id="UP001152803"/>
    </source>
</evidence>
<organism evidence="3 4">
    <name type="scientific">Conger conger</name>
    <name type="common">Conger eel</name>
    <name type="synonym">Muraena conger</name>
    <dbReference type="NCBI Taxonomy" id="82655"/>
    <lineage>
        <taxon>Eukaryota</taxon>
        <taxon>Metazoa</taxon>
        <taxon>Chordata</taxon>
        <taxon>Craniata</taxon>
        <taxon>Vertebrata</taxon>
        <taxon>Euteleostomi</taxon>
        <taxon>Actinopterygii</taxon>
        <taxon>Neopterygii</taxon>
        <taxon>Teleostei</taxon>
        <taxon>Anguilliformes</taxon>
        <taxon>Congridae</taxon>
        <taxon>Conger</taxon>
    </lineage>
</organism>
<dbReference type="OrthoDB" id="199930at2759"/>
<name>A0A9Q1CTA3_CONCO</name>
<dbReference type="AlphaFoldDB" id="A0A9Q1CTA3"/>
<sequence length="293" mass="32506">MLLLFVYLTPFVQGGPWQTTLRTTIVAQGGGKALIPLALEGTEAGKIRASHVLAKIAAVSNPEMAFPGERIYEVVRPLVSLLHPDRDGIQNYEALMSLTNLAGLNDKLRVKILKEKALPDIENYMFEEHDQIRQAATECMCNLVVCKEVQERYMEDGNDKLKLLVLLCSEDDDKLQRAAAGALAMLTAAQKKLCTKITLVVFTKHRQSRLPDLLTSKTFQNLVSGQLSCAPNHYAVHVGRAAWENRSSLRPSQEQEVQGEKSEAVGYPVPEIGWRRKPAHPAALQDQGCRPLI</sequence>
<dbReference type="Gene3D" id="1.25.10.10">
    <property type="entry name" value="Leucine-rich Repeat Variant"/>
    <property type="match status" value="1"/>
</dbReference>
<keyword evidence="4" id="KW-1185">Reference proteome</keyword>
<evidence type="ECO:0000256" key="1">
    <source>
        <dbReference type="ARBA" id="ARBA00004496"/>
    </source>
</evidence>
<dbReference type="InterPro" id="IPR016024">
    <property type="entry name" value="ARM-type_fold"/>
</dbReference>
<dbReference type="InterPro" id="IPR011989">
    <property type="entry name" value="ARM-like"/>
</dbReference>
<evidence type="ECO:0000256" key="2">
    <source>
        <dbReference type="ARBA" id="ARBA00022490"/>
    </source>
</evidence>
<dbReference type="GO" id="GO:0051879">
    <property type="term" value="F:Hsp90 protein binding"/>
    <property type="evidence" value="ECO:0007669"/>
    <property type="project" value="TreeGrafter"/>
</dbReference>
<protein>
    <submittedName>
        <fullName evidence="3">Uncharacterized protein</fullName>
    </submittedName>
</protein>
<evidence type="ECO:0000313" key="3">
    <source>
        <dbReference type="EMBL" id="KAJ8247254.1"/>
    </source>
</evidence>